<comment type="caution">
    <text evidence="2">The sequence shown here is derived from an EMBL/GenBank/DDBJ whole genome shotgun (WGS) entry which is preliminary data.</text>
</comment>
<feature type="non-terminal residue" evidence="2">
    <location>
        <position position="110"/>
    </location>
</feature>
<gene>
    <name evidence="2" type="ORF">KQX54_018969</name>
</gene>
<evidence type="ECO:0000259" key="1">
    <source>
        <dbReference type="Pfam" id="PF00078"/>
    </source>
</evidence>
<dbReference type="EMBL" id="JAHXZJ010001119">
    <property type="protein sequence ID" value="KAH0555444.1"/>
    <property type="molecule type" value="Genomic_DNA"/>
</dbReference>
<dbReference type="AlphaFoldDB" id="A0AAV7IRB9"/>
<accession>A0AAV7IRB9</accession>
<dbReference type="Proteomes" id="UP000826195">
    <property type="component" value="Unassembled WGS sequence"/>
</dbReference>
<feature type="domain" description="Reverse transcriptase" evidence="1">
    <location>
        <begin position="6"/>
        <end position="102"/>
    </location>
</feature>
<reference evidence="2 3" key="1">
    <citation type="journal article" date="2021" name="J. Hered.">
        <title>A chromosome-level genome assembly of the parasitoid wasp, Cotesia glomerata (Hymenoptera: Braconidae).</title>
        <authorList>
            <person name="Pinto B.J."/>
            <person name="Weis J.J."/>
            <person name="Gamble T."/>
            <person name="Ode P.J."/>
            <person name="Paul R."/>
            <person name="Zaspel J.M."/>
        </authorList>
    </citation>
    <scope>NUCLEOTIDE SEQUENCE [LARGE SCALE GENOMIC DNA]</scope>
    <source>
        <strain evidence="2">CgM1</strain>
    </source>
</reference>
<dbReference type="Pfam" id="PF00078">
    <property type="entry name" value="RVT_1"/>
    <property type="match status" value="1"/>
</dbReference>
<sequence>MGSQKLINIIGQLRIPLRIIKLITNIVGERTVNFYRNGKKVTSRKIKKGAAQGKVSSPIAFNTYISDIDNHIEQKCTVGMYMDDAGLYTVANNEQECINNVEDGLRHLQP</sequence>
<protein>
    <recommendedName>
        <fullName evidence="1">Reverse transcriptase domain-containing protein</fullName>
    </recommendedName>
</protein>
<proteinExistence type="predicted"/>
<evidence type="ECO:0000313" key="3">
    <source>
        <dbReference type="Proteomes" id="UP000826195"/>
    </source>
</evidence>
<dbReference type="InterPro" id="IPR000477">
    <property type="entry name" value="RT_dom"/>
</dbReference>
<organism evidence="2 3">
    <name type="scientific">Cotesia glomerata</name>
    <name type="common">Lepidopteran parasitic wasp</name>
    <name type="synonym">Apanteles glomeratus</name>
    <dbReference type="NCBI Taxonomy" id="32391"/>
    <lineage>
        <taxon>Eukaryota</taxon>
        <taxon>Metazoa</taxon>
        <taxon>Ecdysozoa</taxon>
        <taxon>Arthropoda</taxon>
        <taxon>Hexapoda</taxon>
        <taxon>Insecta</taxon>
        <taxon>Pterygota</taxon>
        <taxon>Neoptera</taxon>
        <taxon>Endopterygota</taxon>
        <taxon>Hymenoptera</taxon>
        <taxon>Apocrita</taxon>
        <taxon>Ichneumonoidea</taxon>
        <taxon>Braconidae</taxon>
        <taxon>Microgastrinae</taxon>
        <taxon>Cotesia</taxon>
    </lineage>
</organism>
<keyword evidence="3" id="KW-1185">Reference proteome</keyword>
<name>A0AAV7IRB9_COTGL</name>
<evidence type="ECO:0000313" key="2">
    <source>
        <dbReference type="EMBL" id="KAH0555444.1"/>
    </source>
</evidence>